<sequence length="681" mass="77190">MVQSFLDRAEQIWSGWEIRFLVLLSLLLQIVLIVFGKWRKYGCSTWVEGVIWAAYLLSDSVATFSLGIISTTQRNSSPSTDKSIQASEAVMVFWAPFLLVHLGGPDTITAYSLEDNELWLRHLFGFLVQVGVVLYLLVLSWIHSSVNSDSQPLTYIAILMFVSGVLKYGEKTWVLWSSSWERFKKTSLPHQLPPVRFSSRSYHTERPNANNQLLTDVIPEAELLVTADWFFKSLKSICAKVVLESQYRTDGLQLMWRRSSEAALKVIEIELGFLYDVFFTKASVAHSPTGFILRSISLVSSSAAFLAFVIIVDKHNFSPKDIIITYVLVVGAISAEIYAIVMIIYSEQTLLHLKKQKKGLGNLLYRSISASPSASMERKMWSGSMAQYNLIGFCIGDKPSQYGGIQKFLGIYESLEIRRYKTWEKVTTDLKEMIFANVKERCGFINTTSDLDTVLNSRGAYKIRKRQMDPFLEWSVESLKLDRSILMWHIATDICYYFDLKFSKPSPSLKARVSKSLSDYMLYLVVFRPFMLPTGNWEIEYRKMCGEAMGIIRKSGSGILSRADASQLLLQNFLNGPGYMDAPVGGSKGALGLTDGCRVAKLLVDSNDKWDVITGVWIEMLCYVATKCDWKYHIQELSRGGEFLTHFCLLMVNLGLTDQIHHTDLTDYWNVMTDGLLEEGG</sequence>
<protein>
    <submittedName>
        <fullName evidence="1">Uncharacterized protein</fullName>
    </submittedName>
</protein>
<accession>A0ACB7X3G4</accession>
<reference evidence="1 2" key="1">
    <citation type="journal article" date="2021" name="Hortic Res">
        <title>High-quality reference genome and annotation aids understanding of berry development for evergreen blueberry (Vaccinium darrowii).</title>
        <authorList>
            <person name="Yu J."/>
            <person name="Hulse-Kemp A.M."/>
            <person name="Babiker E."/>
            <person name="Staton M."/>
        </authorList>
    </citation>
    <scope>NUCLEOTIDE SEQUENCE [LARGE SCALE GENOMIC DNA]</scope>
    <source>
        <strain evidence="2">cv. NJ 8807/NJ 8810</strain>
        <tissue evidence="1">Young leaf</tissue>
    </source>
</reference>
<proteinExistence type="predicted"/>
<name>A0ACB7X3G4_9ERIC</name>
<gene>
    <name evidence="1" type="ORF">Vadar_023733</name>
</gene>
<dbReference type="Proteomes" id="UP000828048">
    <property type="component" value="Chromosome 2"/>
</dbReference>
<dbReference type="EMBL" id="CM037152">
    <property type="protein sequence ID" value="KAH7835196.1"/>
    <property type="molecule type" value="Genomic_DNA"/>
</dbReference>
<evidence type="ECO:0000313" key="1">
    <source>
        <dbReference type="EMBL" id="KAH7835196.1"/>
    </source>
</evidence>
<organism evidence="1 2">
    <name type="scientific">Vaccinium darrowii</name>
    <dbReference type="NCBI Taxonomy" id="229202"/>
    <lineage>
        <taxon>Eukaryota</taxon>
        <taxon>Viridiplantae</taxon>
        <taxon>Streptophyta</taxon>
        <taxon>Embryophyta</taxon>
        <taxon>Tracheophyta</taxon>
        <taxon>Spermatophyta</taxon>
        <taxon>Magnoliopsida</taxon>
        <taxon>eudicotyledons</taxon>
        <taxon>Gunneridae</taxon>
        <taxon>Pentapetalae</taxon>
        <taxon>asterids</taxon>
        <taxon>Ericales</taxon>
        <taxon>Ericaceae</taxon>
        <taxon>Vaccinioideae</taxon>
        <taxon>Vaccinieae</taxon>
        <taxon>Vaccinium</taxon>
    </lineage>
</organism>
<keyword evidence="2" id="KW-1185">Reference proteome</keyword>
<comment type="caution">
    <text evidence="1">The sequence shown here is derived from an EMBL/GenBank/DDBJ whole genome shotgun (WGS) entry which is preliminary data.</text>
</comment>
<evidence type="ECO:0000313" key="2">
    <source>
        <dbReference type="Proteomes" id="UP000828048"/>
    </source>
</evidence>